<feature type="domain" description="Integrase catalytic" evidence="2">
    <location>
        <begin position="44"/>
        <end position="175"/>
    </location>
</feature>
<dbReference type="SUPFAM" id="SSF53098">
    <property type="entry name" value="Ribonuclease H-like"/>
    <property type="match status" value="1"/>
</dbReference>
<dbReference type="PANTHER" id="PTHR47515:SF1">
    <property type="entry name" value="BLR2054 PROTEIN"/>
    <property type="match status" value="1"/>
</dbReference>
<evidence type="ECO:0000313" key="4">
    <source>
        <dbReference type="Proteomes" id="UP000286576"/>
    </source>
</evidence>
<evidence type="ECO:0000256" key="1">
    <source>
        <dbReference type="SAM" id="MobiDB-lite"/>
    </source>
</evidence>
<dbReference type="PANTHER" id="PTHR47515">
    <property type="entry name" value="LOW CALCIUM RESPONSE LOCUS PROTEIN T"/>
    <property type="match status" value="1"/>
</dbReference>
<dbReference type="Pfam" id="PF00665">
    <property type="entry name" value="rve"/>
    <property type="match status" value="1"/>
</dbReference>
<accession>A0A418NU04</accession>
<gene>
    <name evidence="3" type="ORF">D2V07_09410</name>
</gene>
<evidence type="ECO:0000259" key="2">
    <source>
        <dbReference type="PROSITE" id="PS50994"/>
    </source>
</evidence>
<feature type="compositionally biased region" description="Polar residues" evidence="1">
    <location>
        <begin position="49"/>
        <end position="64"/>
    </location>
</feature>
<comment type="caution">
    <text evidence="3">The sequence shown here is derived from an EMBL/GenBank/DDBJ whole genome shotgun (WGS) entry which is preliminary data.</text>
</comment>
<protein>
    <submittedName>
        <fullName evidence="3">Transposase</fullName>
    </submittedName>
</protein>
<evidence type="ECO:0000313" key="3">
    <source>
        <dbReference type="EMBL" id="RIV86878.1"/>
    </source>
</evidence>
<dbReference type="PROSITE" id="PS50994">
    <property type="entry name" value="INTEGRASE"/>
    <property type="match status" value="1"/>
</dbReference>
<dbReference type="InterPro" id="IPR001584">
    <property type="entry name" value="Integrase_cat-core"/>
</dbReference>
<name>A0A418NU04_9SPHN</name>
<dbReference type="Proteomes" id="UP000286576">
    <property type="component" value="Unassembled WGS sequence"/>
</dbReference>
<dbReference type="InterPro" id="IPR036397">
    <property type="entry name" value="RNaseH_sf"/>
</dbReference>
<dbReference type="AlphaFoldDB" id="A0A418NU04"/>
<proteinExistence type="predicted"/>
<dbReference type="GO" id="GO:0003676">
    <property type="term" value="F:nucleic acid binding"/>
    <property type="evidence" value="ECO:0007669"/>
    <property type="project" value="InterPro"/>
</dbReference>
<dbReference type="RefSeq" id="WP_119586693.1">
    <property type="nucleotide sequence ID" value="NZ_CAWODQ010000022.1"/>
</dbReference>
<keyword evidence="4" id="KW-1185">Reference proteome</keyword>
<organism evidence="3 4">
    <name type="scientific">Aurantiacibacter zhengii</name>
    <dbReference type="NCBI Taxonomy" id="2307003"/>
    <lineage>
        <taxon>Bacteria</taxon>
        <taxon>Pseudomonadati</taxon>
        <taxon>Pseudomonadota</taxon>
        <taxon>Alphaproteobacteria</taxon>
        <taxon>Sphingomonadales</taxon>
        <taxon>Erythrobacteraceae</taxon>
        <taxon>Aurantiacibacter</taxon>
    </lineage>
</organism>
<reference evidence="3 4" key="1">
    <citation type="submission" date="2018-08" db="EMBL/GenBank/DDBJ databases">
        <title>Erythrobacter zhengii sp.nov., a bacterium isolated from deep-sea sediment.</title>
        <authorList>
            <person name="Fang C."/>
            <person name="Wu Y.-H."/>
            <person name="Sun C."/>
            <person name="Wang H."/>
            <person name="Cheng H."/>
            <person name="Meng F.-X."/>
            <person name="Wang C.-S."/>
            <person name="Xu X.-W."/>
        </authorList>
    </citation>
    <scope>NUCLEOTIDE SEQUENCE [LARGE SCALE GENOMIC DNA]</scope>
    <source>
        <strain evidence="3 4">V18</strain>
    </source>
</reference>
<dbReference type="GO" id="GO:0015074">
    <property type="term" value="P:DNA integration"/>
    <property type="evidence" value="ECO:0007669"/>
    <property type="project" value="InterPro"/>
</dbReference>
<sequence length="196" mass="21314">MTGCCSNGCGSRWRNVAVWATCWRGKASGPTTRVAAHLTRGRAARASPWRSQTGTGHAQTNGISGRTERVSFARLRIRQSGLRAPSPHLVRSDEFSRECLALVIDTSLSGALATRGLTSQIGVRGKPHTLVSDNSTELTSSAVLRWSQERRVEWHCIAPGKPIQNGFLESYNGRLWDESCFASLAHARLRAGCLAV</sequence>
<dbReference type="Gene3D" id="3.30.420.10">
    <property type="entry name" value="Ribonuclease H-like superfamily/Ribonuclease H"/>
    <property type="match status" value="1"/>
</dbReference>
<dbReference type="InterPro" id="IPR012337">
    <property type="entry name" value="RNaseH-like_sf"/>
</dbReference>
<dbReference type="EMBL" id="QXFL01000003">
    <property type="protein sequence ID" value="RIV86878.1"/>
    <property type="molecule type" value="Genomic_DNA"/>
</dbReference>
<feature type="region of interest" description="Disordered" evidence="1">
    <location>
        <begin position="39"/>
        <end position="65"/>
    </location>
</feature>